<name>A0AAJ0AR17_9PEZI</name>
<dbReference type="AlphaFoldDB" id="A0AAJ0AR17"/>
<keyword evidence="2" id="KW-1185">Reference proteome</keyword>
<sequence>MEAARQETPLPQNGKMNDFCGYLDTWIHDYSNDSIQSAHRDGLGWKFLFHLRFVIQIRAIPVLHTSPATFLLHRLFIPWDPESQFRGYLQNKHHRPSTSTRPPHPRSVSRVLLEPLPGRLLPPVVAYAAYHDFPSYHNCRYRPLCLISPLSPILGVSTHKPTSACRAPAINNYPVSPLNPSGPYLSLSAPRPSLRRFRLLITPPKSKNRQARKKSC</sequence>
<reference evidence="1" key="1">
    <citation type="submission" date="2021-06" db="EMBL/GenBank/DDBJ databases">
        <title>Comparative genomics, transcriptomics and evolutionary studies reveal genomic signatures of adaptation to plant cell wall in hemibiotrophic fungi.</title>
        <authorList>
            <consortium name="DOE Joint Genome Institute"/>
            <person name="Baroncelli R."/>
            <person name="Diaz J.F."/>
            <person name="Benocci T."/>
            <person name="Peng M."/>
            <person name="Battaglia E."/>
            <person name="Haridas S."/>
            <person name="Andreopoulos W."/>
            <person name="Labutti K."/>
            <person name="Pangilinan J."/>
            <person name="Floch G.L."/>
            <person name="Makela M.R."/>
            <person name="Henrissat B."/>
            <person name="Grigoriev I.V."/>
            <person name="Crouch J.A."/>
            <person name="De Vries R.P."/>
            <person name="Sukno S.A."/>
            <person name="Thon M.R."/>
        </authorList>
    </citation>
    <scope>NUCLEOTIDE SEQUENCE</scope>
    <source>
        <strain evidence="1">CBS 193.32</strain>
    </source>
</reference>
<evidence type="ECO:0000313" key="2">
    <source>
        <dbReference type="Proteomes" id="UP001224890"/>
    </source>
</evidence>
<protein>
    <submittedName>
        <fullName evidence="1">Uncharacterized protein</fullName>
    </submittedName>
</protein>
<evidence type="ECO:0000313" key="1">
    <source>
        <dbReference type="EMBL" id="KAK1688791.1"/>
    </source>
</evidence>
<dbReference type="Proteomes" id="UP001224890">
    <property type="component" value="Unassembled WGS sequence"/>
</dbReference>
<dbReference type="EMBL" id="JAHMHR010000010">
    <property type="protein sequence ID" value="KAK1688791.1"/>
    <property type="molecule type" value="Genomic_DNA"/>
</dbReference>
<proteinExistence type="predicted"/>
<dbReference type="RefSeq" id="XP_060432486.1">
    <property type="nucleotide sequence ID" value="XM_060566625.1"/>
</dbReference>
<dbReference type="GeneID" id="85451151"/>
<accession>A0AAJ0AR17</accession>
<comment type="caution">
    <text evidence="1">The sequence shown here is derived from an EMBL/GenBank/DDBJ whole genome shotgun (WGS) entry which is preliminary data.</text>
</comment>
<gene>
    <name evidence="1" type="ORF">BDP55DRAFT_30111</name>
</gene>
<organism evidence="1 2">
    <name type="scientific">Colletotrichum godetiae</name>
    <dbReference type="NCBI Taxonomy" id="1209918"/>
    <lineage>
        <taxon>Eukaryota</taxon>
        <taxon>Fungi</taxon>
        <taxon>Dikarya</taxon>
        <taxon>Ascomycota</taxon>
        <taxon>Pezizomycotina</taxon>
        <taxon>Sordariomycetes</taxon>
        <taxon>Hypocreomycetidae</taxon>
        <taxon>Glomerellales</taxon>
        <taxon>Glomerellaceae</taxon>
        <taxon>Colletotrichum</taxon>
        <taxon>Colletotrichum acutatum species complex</taxon>
    </lineage>
</organism>